<feature type="domain" description="FAR1" evidence="2">
    <location>
        <begin position="77"/>
        <end position="167"/>
    </location>
</feature>
<proteinExistence type="inferred from homology"/>
<keyword evidence="5" id="KW-1185">Reference proteome</keyword>
<comment type="subcellular location">
    <subcellularLocation>
        <location evidence="1">Nucleus</location>
    </subcellularLocation>
</comment>
<dbReference type="InterPro" id="IPR004330">
    <property type="entry name" value="FAR1_DNA_bnd_dom"/>
</dbReference>
<dbReference type="PANTHER" id="PTHR31669:SF185">
    <property type="entry name" value="PROTEIN FAR1-RELATED SEQUENCE"/>
    <property type="match status" value="1"/>
</dbReference>
<dbReference type="GO" id="GO:0005634">
    <property type="term" value="C:nucleus"/>
    <property type="evidence" value="ECO:0007669"/>
    <property type="project" value="UniProtKB-SubCell"/>
</dbReference>
<keyword evidence="1" id="KW-0539">Nucleus</keyword>
<feature type="domain" description="FAR1-related sequence 11-like HTH-like" evidence="3">
    <location>
        <begin position="177"/>
        <end position="227"/>
    </location>
</feature>
<accession>A0AAD7KV88</accession>
<keyword evidence="1" id="KW-0862">Zinc</keyword>
<evidence type="ECO:0000313" key="5">
    <source>
        <dbReference type="Proteomes" id="UP001163823"/>
    </source>
</evidence>
<dbReference type="GO" id="GO:0008270">
    <property type="term" value="F:zinc ion binding"/>
    <property type="evidence" value="ECO:0007669"/>
    <property type="project" value="UniProtKB-UniRule"/>
</dbReference>
<evidence type="ECO:0000259" key="2">
    <source>
        <dbReference type="Pfam" id="PF03101"/>
    </source>
</evidence>
<dbReference type="AlphaFoldDB" id="A0AAD7KV88"/>
<dbReference type="GO" id="GO:0006355">
    <property type="term" value="P:regulation of DNA-templated transcription"/>
    <property type="evidence" value="ECO:0007669"/>
    <property type="project" value="UniProtKB-UniRule"/>
</dbReference>
<dbReference type="InterPro" id="IPR058778">
    <property type="entry name" value="HTH_FAR1-11-like"/>
</dbReference>
<reference evidence="4" key="1">
    <citation type="journal article" date="2023" name="Science">
        <title>Elucidation of the pathway for biosynthesis of saponin adjuvants from the soapbark tree.</title>
        <authorList>
            <person name="Reed J."/>
            <person name="Orme A."/>
            <person name="El-Demerdash A."/>
            <person name="Owen C."/>
            <person name="Martin L.B.B."/>
            <person name="Misra R.C."/>
            <person name="Kikuchi S."/>
            <person name="Rejzek M."/>
            <person name="Martin A.C."/>
            <person name="Harkess A."/>
            <person name="Leebens-Mack J."/>
            <person name="Louveau T."/>
            <person name="Stephenson M.J."/>
            <person name="Osbourn A."/>
        </authorList>
    </citation>
    <scope>NUCLEOTIDE SEQUENCE</scope>
    <source>
        <strain evidence="4">S10</strain>
    </source>
</reference>
<sequence>MFFFLIWVLMISFFLYQIFEFLAVQTQYFSRSFRYEDDIEETSSASEWAKTEKAPSETMVTPYVGMVFKSEQDPFEYHVKFARKNGFSIFLKRSRVNPHLGLYKREFVCYRSGFTQVKKKPTGEHHRDSISVKCDCDAKMYVAKEVVDGVSLWIVWQFSNIHNHELLEDDQLHLLPTDQERILLLSTAGFSISRIVKMLEQDNGSQGGQLPFLETAILNFVKNSKKVQENDAKLTAKRDTDTSDLLEASKDGDPEFLYDFTVVENDEVENIAWSYSESVHAYNQSHTDCFLEHGLALTTMVELFSLVVSCCKMKHLEPSHGLYRLLFVS</sequence>
<dbReference type="InterPro" id="IPR031052">
    <property type="entry name" value="FHY3/FAR1"/>
</dbReference>
<dbReference type="Pfam" id="PF03101">
    <property type="entry name" value="FAR1"/>
    <property type="match status" value="1"/>
</dbReference>
<evidence type="ECO:0000259" key="3">
    <source>
        <dbReference type="Pfam" id="PF26175"/>
    </source>
</evidence>
<organism evidence="4 5">
    <name type="scientific">Quillaja saponaria</name>
    <name type="common">Soap bark tree</name>
    <dbReference type="NCBI Taxonomy" id="32244"/>
    <lineage>
        <taxon>Eukaryota</taxon>
        <taxon>Viridiplantae</taxon>
        <taxon>Streptophyta</taxon>
        <taxon>Embryophyta</taxon>
        <taxon>Tracheophyta</taxon>
        <taxon>Spermatophyta</taxon>
        <taxon>Magnoliopsida</taxon>
        <taxon>eudicotyledons</taxon>
        <taxon>Gunneridae</taxon>
        <taxon>Pentapetalae</taxon>
        <taxon>rosids</taxon>
        <taxon>fabids</taxon>
        <taxon>Fabales</taxon>
        <taxon>Quillajaceae</taxon>
        <taxon>Quillaja</taxon>
    </lineage>
</organism>
<keyword evidence="1" id="KW-0863">Zinc-finger</keyword>
<comment type="caution">
    <text evidence="4">The sequence shown here is derived from an EMBL/GenBank/DDBJ whole genome shotgun (WGS) entry which is preliminary data.</text>
</comment>
<protein>
    <recommendedName>
        <fullName evidence="1">Protein FAR1-RELATED SEQUENCE</fullName>
    </recommendedName>
</protein>
<dbReference type="Proteomes" id="UP001163823">
    <property type="component" value="Chromosome 13"/>
</dbReference>
<comment type="similarity">
    <text evidence="1">Belongs to the FHY3/FAR1 family.</text>
</comment>
<dbReference type="Pfam" id="PF26175">
    <property type="entry name" value="HTH_FAR1"/>
    <property type="match status" value="1"/>
</dbReference>
<evidence type="ECO:0000256" key="1">
    <source>
        <dbReference type="RuleBase" id="RU367018"/>
    </source>
</evidence>
<keyword evidence="1" id="KW-0479">Metal-binding</keyword>
<name>A0AAD7KV88_QUISA</name>
<dbReference type="KEGG" id="qsa:O6P43_031366"/>
<gene>
    <name evidence="4" type="ORF">O6P43_031366</name>
</gene>
<comment type="function">
    <text evidence="1">Putative transcription activator involved in regulating light control of development.</text>
</comment>
<evidence type="ECO:0000313" key="4">
    <source>
        <dbReference type="EMBL" id="KAJ7946430.1"/>
    </source>
</evidence>
<dbReference type="EMBL" id="JARAOO010000013">
    <property type="protein sequence ID" value="KAJ7946430.1"/>
    <property type="molecule type" value="Genomic_DNA"/>
</dbReference>
<dbReference type="PANTHER" id="PTHR31669">
    <property type="entry name" value="PROTEIN FAR1-RELATED SEQUENCE 10-RELATED"/>
    <property type="match status" value="1"/>
</dbReference>